<reference evidence="2" key="2">
    <citation type="submission" date="2025-09" db="UniProtKB">
        <authorList>
            <consortium name="Ensembl"/>
        </authorList>
    </citation>
    <scope>IDENTIFICATION</scope>
</reference>
<evidence type="ECO:0000313" key="3">
    <source>
        <dbReference type="Proteomes" id="UP000694569"/>
    </source>
</evidence>
<evidence type="ECO:0000256" key="1">
    <source>
        <dbReference type="SAM" id="Phobius"/>
    </source>
</evidence>
<organism evidence="2 3">
    <name type="scientific">Leptobrachium leishanense</name>
    <name type="common">Leishan spiny toad</name>
    <dbReference type="NCBI Taxonomy" id="445787"/>
    <lineage>
        <taxon>Eukaryota</taxon>
        <taxon>Metazoa</taxon>
        <taxon>Chordata</taxon>
        <taxon>Craniata</taxon>
        <taxon>Vertebrata</taxon>
        <taxon>Euteleostomi</taxon>
        <taxon>Amphibia</taxon>
        <taxon>Batrachia</taxon>
        <taxon>Anura</taxon>
        <taxon>Pelobatoidea</taxon>
        <taxon>Megophryidae</taxon>
        <taxon>Leptobrachium</taxon>
    </lineage>
</organism>
<protein>
    <submittedName>
        <fullName evidence="2">Uncharacterized protein</fullName>
    </submittedName>
</protein>
<reference evidence="2" key="1">
    <citation type="submission" date="2025-08" db="UniProtKB">
        <authorList>
            <consortium name="Ensembl"/>
        </authorList>
    </citation>
    <scope>IDENTIFICATION</scope>
</reference>
<dbReference type="Ensembl" id="ENSLLET00000033784.1">
    <property type="protein sequence ID" value="ENSLLEP00000032528.1"/>
    <property type="gene ID" value="ENSLLEG00000020596.1"/>
</dbReference>
<proteinExistence type="predicted"/>
<keyword evidence="1" id="KW-1133">Transmembrane helix</keyword>
<name>A0A8C5Q5J8_9ANUR</name>
<dbReference type="Proteomes" id="UP000694569">
    <property type="component" value="Unplaced"/>
</dbReference>
<feature type="transmembrane region" description="Helical" evidence="1">
    <location>
        <begin position="117"/>
        <end position="138"/>
    </location>
</feature>
<dbReference type="AlphaFoldDB" id="A0A8C5Q5J8"/>
<accession>A0A8C5Q5J8</accession>
<keyword evidence="3" id="KW-1185">Reference proteome</keyword>
<keyword evidence="1" id="KW-0812">Transmembrane</keyword>
<evidence type="ECO:0000313" key="2">
    <source>
        <dbReference type="Ensembl" id="ENSLLEP00000032528.1"/>
    </source>
</evidence>
<sequence>MCKNTGPITFLMQNRSCSSGFFANAGITILAHSFIHQKITFVKQTCKNARKALCVHKSTIMFNASPSDERIFCADCHCLPPLKICNSLLHTQLPGLLIIVGWMLLCRKTTKASVGGFRVVIAFAISAFPFLVWLYVYID</sequence>
<keyword evidence="1" id="KW-0472">Membrane</keyword>